<dbReference type="InterPro" id="IPR008949">
    <property type="entry name" value="Isoprenoid_synthase_dom_sf"/>
</dbReference>
<dbReference type="Proteomes" id="UP000279194">
    <property type="component" value="Unassembled WGS sequence"/>
</dbReference>
<keyword evidence="5" id="KW-0460">Magnesium</keyword>
<dbReference type="PANTHER" id="PTHR12001">
    <property type="entry name" value="GERANYLGERANYL PYROPHOSPHATE SYNTHASE"/>
    <property type="match status" value="1"/>
</dbReference>
<accession>A0A3L9DV58</accession>
<evidence type="ECO:0000256" key="2">
    <source>
        <dbReference type="ARBA" id="ARBA00006706"/>
    </source>
</evidence>
<reference evidence="7 8" key="1">
    <citation type="submission" date="2018-10" db="EMBL/GenBank/DDBJ databases">
        <title>Streptococcus hillyeri sp. nov., isolated from equine tracheal sample.</title>
        <authorList>
            <person name="Macfadyen A.C."/>
            <person name="Waller A."/>
            <person name="Paterson G.K."/>
        </authorList>
    </citation>
    <scope>NUCLEOTIDE SEQUENCE [LARGE SCALE GENOMIC DNA]</scope>
    <source>
        <strain evidence="7 8">28462</strain>
    </source>
</reference>
<keyword evidence="4" id="KW-0479">Metal-binding</keyword>
<dbReference type="PANTHER" id="PTHR12001:SF69">
    <property type="entry name" value="ALL TRANS-POLYPRENYL-DIPHOSPHATE SYNTHASE PDSS1"/>
    <property type="match status" value="1"/>
</dbReference>
<dbReference type="PROSITE" id="PS00444">
    <property type="entry name" value="POLYPRENYL_SYNTHASE_2"/>
    <property type="match status" value="1"/>
</dbReference>
<evidence type="ECO:0000256" key="4">
    <source>
        <dbReference type="ARBA" id="ARBA00022723"/>
    </source>
</evidence>
<dbReference type="AlphaFoldDB" id="A0A3L9DV58"/>
<comment type="cofactor">
    <cofactor evidence="1">
        <name>Mg(2+)</name>
        <dbReference type="ChEBI" id="CHEBI:18420"/>
    </cofactor>
</comment>
<evidence type="ECO:0000256" key="3">
    <source>
        <dbReference type="ARBA" id="ARBA00022679"/>
    </source>
</evidence>
<evidence type="ECO:0000313" key="7">
    <source>
        <dbReference type="EMBL" id="RLY05366.1"/>
    </source>
</evidence>
<dbReference type="SUPFAM" id="SSF48576">
    <property type="entry name" value="Terpenoid synthases"/>
    <property type="match status" value="1"/>
</dbReference>
<evidence type="ECO:0000256" key="6">
    <source>
        <dbReference type="RuleBase" id="RU004466"/>
    </source>
</evidence>
<keyword evidence="3 6" id="KW-0808">Transferase</keyword>
<name>A0A3L9DV58_9STRE</name>
<keyword evidence="8" id="KW-1185">Reference proteome</keyword>
<proteinExistence type="inferred from homology"/>
<dbReference type="SFLD" id="SFLDS00005">
    <property type="entry name" value="Isoprenoid_Synthase_Type_I"/>
    <property type="match status" value="1"/>
</dbReference>
<dbReference type="GO" id="GO:0008299">
    <property type="term" value="P:isoprenoid biosynthetic process"/>
    <property type="evidence" value="ECO:0007669"/>
    <property type="project" value="InterPro"/>
</dbReference>
<evidence type="ECO:0000256" key="1">
    <source>
        <dbReference type="ARBA" id="ARBA00001946"/>
    </source>
</evidence>
<sequence>MVHHIWDAYPHIQKNLYRVKEIMISEMTVIHPSVKVKILDYINAPGKYVRAGLCLLFSADEQGNIPEGKLYLAAYIELLHLATLIHDDVIDEADNRRGITAIHKTYSNRIAIYAGDYLLAYANRLALKGIELLDITKEDATITNLNLLERLLAGELAQLMNQFRPEMTMKDYLKQIKGKTAFLFAIACQIGAWRPKASKKMGRIAFNLGQQVGMAFQISDDLIDYRLSQEKSGKPHMQDIQNGIYTAPYLFAKSLSNDFKDYLETIDIKDLNDDQLMAIYHLIEESGAFKKTEELIDKFLNKAFINLEKLKISDTNQMKLFLAQLMNRQF</sequence>
<dbReference type="Gene3D" id="1.10.600.10">
    <property type="entry name" value="Farnesyl Diphosphate Synthase"/>
    <property type="match status" value="1"/>
</dbReference>
<dbReference type="OrthoDB" id="9805316at2"/>
<dbReference type="Pfam" id="PF00348">
    <property type="entry name" value="polyprenyl_synt"/>
    <property type="match status" value="1"/>
</dbReference>
<dbReference type="CDD" id="cd00685">
    <property type="entry name" value="Trans_IPPS_HT"/>
    <property type="match status" value="1"/>
</dbReference>
<dbReference type="InterPro" id="IPR000092">
    <property type="entry name" value="Polyprenyl_synt"/>
</dbReference>
<evidence type="ECO:0000313" key="8">
    <source>
        <dbReference type="Proteomes" id="UP000279194"/>
    </source>
</evidence>
<dbReference type="EMBL" id="RCVM01000001">
    <property type="protein sequence ID" value="RLY05366.1"/>
    <property type="molecule type" value="Genomic_DNA"/>
</dbReference>
<comment type="similarity">
    <text evidence="2 6">Belongs to the FPP/GGPP synthase family.</text>
</comment>
<evidence type="ECO:0000256" key="5">
    <source>
        <dbReference type="ARBA" id="ARBA00022842"/>
    </source>
</evidence>
<dbReference type="RefSeq" id="WP_121834490.1">
    <property type="nucleotide sequence ID" value="NZ_CP163513.1"/>
</dbReference>
<dbReference type="InterPro" id="IPR033749">
    <property type="entry name" value="Polyprenyl_synt_CS"/>
</dbReference>
<gene>
    <name evidence="7" type="ORF">EAF07_01320</name>
</gene>
<organism evidence="7 8">
    <name type="scientific">Streptococcus hillyeri</name>
    <dbReference type="NCBI Taxonomy" id="2282420"/>
    <lineage>
        <taxon>Bacteria</taxon>
        <taxon>Bacillati</taxon>
        <taxon>Bacillota</taxon>
        <taxon>Bacilli</taxon>
        <taxon>Lactobacillales</taxon>
        <taxon>Streptococcaceae</taxon>
        <taxon>Streptococcus</taxon>
    </lineage>
</organism>
<comment type="caution">
    <text evidence="7">The sequence shown here is derived from an EMBL/GenBank/DDBJ whole genome shotgun (WGS) entry which is preliminary data.</text>
</comment>
<dbReference type="PROSITE" id="PS00723">
    <property type="entry name" value="POLYPRENYL_SYNTHASE_1"/>
    <property type="match status" value="1"/>
</dbReference>
<dbReference type="GO" id="GO:0004659">
    <property type="term" value="F:prenyltransferase activity"/>
    <property type="evidence" value="ECO:0007669"/>
    <property type="project" value="InterPro"/>
</dbReference>
<dbReference type="GO" id="GO:0046872">
    <property type="term" value="F:metal ion binding"/>
    <property type="evidence" value="ECO:0007669"/>
    <property type="project" value="UniProtKB-KW"/>
</dbReference>
<protein>
    <submittedName>
        <fullName evidence="7">Polyprenyl synthetase family protein</fullName>
    </submittedName>
</protein>